<evidence type="ECO:0000256" key="3">
    <source>
        <dbReference type="ARBA" id="ARBA00005219"/>
    </source>
</evidence>
<evidence type="ECO:0000256" key="10">
    <source>
        <dbReference type="ARBA" id="ARBA00022723"/>
    </source>
</evidence>
<dbReference type="EC" id="2.7.1.161" evidence="5"/>
<evidence type="ECO:0000256" key="12">
    <source>
        <dbReference type="ARBA" id="ARBA00022777"/>
    </source>
</evidence>
<dbReference type="Pfam" id="PF01982">
    <property type="entry name" value="CTP-dep_RFKase"/>
    <property type="match status" value="1"/>
</dbReference>
<keyword evidence="7" id="KW-0285">Flavoprotein</keyword>
<dbReference type="GO" id="GO:0046872">
    <property type="term" value="F:metal ion binding"/>
    <property type="evidence" value="ECO:0007669"/>
    <property type="project" value="UniProtKB-KW"/>
</dbReference>
<evidence type="ECO:0000256" key="16">
    <source>
        <dbReference type="ARBA" id="ARBA00033116"/>
    </source>
</evidence>
<evidence type="ECO:0000256" key="7">
    <source>
        <dbReference type="ARBA" id="ARBA00022630"/>
    </source>
</evidence>
<dbReference type="RefSeq" id="WP_260591881.1">
    <property type="nucleotide sequence ID" value="NZ_CP104003.1"/>
</dbReference>
<dbReference type="InterPro" id="IPR011991">
    <property type="entry name" value="ArsR-like_HTH"/>
</dbReference>
<evidence type="ECO:0000256" key="6">
    <source>
        <dbReference type="ARBA" id="ARBA00017394"/>
    </source>
</evidence>
<dbReference type="InterPro" id="IPR023465">
    <property type="entry name" value="Riboflavin_kinase_dom_sf"/>
</dbReference>
<keyword evidence="8" id="KW-0288">FMN</keyword>
<comment type="cofactor">
    <cofactor evidence="1">
        <name>Mg(2+)</name>
        <dbReference type="ChEBI" id="CHEBI:18420"/>
    </cofactor>
</comment>
<reference evidence="19" key="1">
    <citation type="submission" date="2022-09" db="EMBL/GenBank/DDBJ databases">
        <title>Diverse halophilic archaea isolated from saline environments.</title>
        <authorList>
            <person name="Cui H.-L."/>
        </authorList>
    </citation>
    <scope>NUCLEOTIDE SEQUENCE</scope>
    <source>
        <strain evidence="19">ZS-35-S2</strain>
    </source>
</reference>
<keyword evidence="9" id="KW-0808">Transferase</keyword>
<dbReference type="GO" id="GO:0000166">
    <property type="term" value="F:nucleotide binding"/>
    <property type="evidence" value="ECO:0007669"/>
    <property type="project" value="UniProtKB-KW"/>
</dbReference>
<dbReference type="Gene3D" id="1.10.10.10">
    <property type="entry name" value="Winged helix-like DNA-binding domain superfamily/Winged helix DNA-binding domain"/>
    <property type="match status" value="1"/>
</dbReference>
<proteinExistence type="inferred from homology"/>
<dbReference type="GO" id="GO:0009231">
    <property type="term" value="P:riboflavin biosynthetic process"/>
    <property type="evidence" value="ECO:0007669"/>
    <property type="project" value="InterPro"/>
</dbReference>
<evidence type="ECO:0000256" key="14">
    <source>
        <dbReference type="ARBA" id="ARBA00029789"/>
    </source>
</evidence>
<dbReference type="CDD" id="cd00090">
    <property type="entry name" value="HTH_ARSR"/>
    <property type="match status" value="1"/>
</dbReference>
<dbReference type="Proteomes" id="UP001057580">
    <property type="component" value="Chromosome"/>
</dbReference>
<dbReference type="GO" id="GO:0008531">
    <property type="term" value="F:riboflavin kinase activity"/>
    <property type="evidence" value="ECO:0007669"/>
    <property type="project" value="InterPro"/>
</dbReference>
<comment type="similarity">
    <text evidence="4">Belongs to the archaeal riboflavin kinase family.</text>
</comment>
<evidence type="ECO:0000256" key="13">
    <source>
        <dbReference type="ARBA" id="ARBA00022842"/>
    </source>
</evidence>
<evidence type="ECO:0000256" key="5">
    <source>
        <dbReference type="ARBA" id="ARBA00011987"/>
    </source>
</evidence>
<gene>
    <name evidence="19" type="ORF">N0B31_12080</name>
</gene>
<dbReference type="SUPFAM" id="SSF46785">
    <property type="entry name" value="Winged helix' DNA-binding domain"/>
    <property type="match status" value="1"/>
</dbReference>
<keyword evidence="20" id="KW-1185">Reference proteome</keyword>
<dbReference type="AlphaFoldDB" id="A0A9E7QZH0"/>
<dbReference type="InterPro" id="IPR023602">
    <property type="entry name" value="Riboflavin_kinase_CTP-dep"/>
</dbReference>
<dbReference type="SUPFAM" id="SSF82114">
    <property type="entry name" value="Riboflavin kinase-like"/>
    <property type="match status" value="1"/>
</dbReference>
<evidence type="ECO:0000256" key="9">
    <source>
        <dbReference type="ARBA" id="ARBA00022679"/>
    </source>
</evidence>
<keyword evidence="10" id="KW-0479">Metal-binding</keyword>
<keyword evidence="12" id="KW-0418">Kinase</keyword>
<protein>
    <recommendedName>
        <fullName evidence="6">Riboflavin kinase</fullName>
        <ecNumber evidence="5">2.7.1.161</ecNumber>
    </recommendedName>
    <alternativeName>
        <fullName evidence="15">CTP-dependent riboflavin kinase</fullName>
    </alternativeName>
    <alternativeName>
        <fullName evidence="16">CTP:riboflavin 5'-phosphotransferase</fullName>
    </alternativeName>
    <alternativeName>
        <fullName evidence="14">Flavokinase</fullName>
    </alternativeName>
</protein>
<dbReference type="Pfam" id="PF12840">
    <property type="entry name" value="HTH_20"/>
    <property type="match status" value="1"/>
</dbReference>
<keyword evidence="11" id="KW-0547">Nucleotide-binding</keyword>
<evidence type="ECO:0000256" key="15">
    <source>
        <dbReference type="ARBA" id="ARBA00030544"/>
    </source>
</evidence>
<evidence type="ECO:0000313" key="19">
    <source>
        <dbReference type="EMBL" id="UWM52886.1"/>
    </source>
</evidence>
<dbReference type="InterPro" id="IPR036388">
    <property type="entry name" value="WH-like_DNA-bd_sf"/>
</dbReference>
<dbReference type="PANTHER" id="PTHR40706:SF1">
    <property type="entry name" value="RIBOFLAVIN KINASE"/>
    <property type="match status" value="1"/>
</dbReference>
<keyword evidence="13" id="KW-0460">Magnesium</keyword>
<sequence>MAGQAELSVGHDELATLKRLAMAGALETRATVTCAVLAGELGVSNQTASRRLQRLEDAGLVEREIVSDGQRVAVTESGERALQREYADYRRIFEGEVGVALSGVVTSGMGEGRHYISLPGYMEQFEERLGYAPFAGTLNVELDDDSVRSRARMDTLDPVPIDGWEDDDRTYGPAFCWPASLETPAGDRFDEVHVVAPERTHHGADQLELIAPVKLREELGLEDEDHVSVHVGERGGHGGAR</sequence>
<organism evidence="19 20">
    <name type="scientific">Salinirubellus salinus</name>
    <dbReference type="NCBI Taxonomy" id="1364945"/>
    <lineage>
        <taxon>Archaea</taxon>
        <taxon>Methanobacteriati</taxon>
        <taxon>Methanobacteriota</taxon>
        <taxon>Stenosarchaea group</taxon>
        <taxon>Halobacteria</taxon>
        <taxon>Halobacteriales</taxon>
        <taxon>Natronomonadaceae</taxon>
        <taxon>Salinirubellus</taxon>
    </lineage>
</organism>
<evidence type="ECO:0000256" key="2">
    <source>
        <dbReference type="ARBA" id="ARBA00003072"/>
    </source>
</evidence>
<comment type="catalytic activity">
    <reaction evidence="17">
        <text>riboflavin + CTP = CDP + FMN + H(+)</text>
        <dbReference type="Rhea" id="RHEA:25021"/>
        <dbReference type="ChEBI" id="CHEBI:15378"/>
        <dbReference type="ChEBI" id="CHEBI:37563"/>
        <dbReference type="ChEBI" id="CHEBI:57986"/>
        <dbReference type="ChEBI" id="CHEBI:58069"/>
        <dbReference type="ChEBI" id="CHEBI:58210"/>
        <dbReference type="EC" id="2.7.1.161"/>
    </reaction>
</comment>
<accession>A0A9E7QZH0</accession>
<evidence type="ECO:0000256" key="17">
    <source>
        <dbReference type="ARBA" id="ARBA00047857"/>
    </source>
</evidence>
<dbReference type="PANTHER" id="PTHR40706">
    <property type="entry name" value="RIBOFLAVIN KINASE"/>
    <property type="match status" value="1"/>
</dbReference>
<comment type="pathway">
    <text evidence="3">Cofactor biosynthesis; FMN biosynthesis; FMN from riboflavin (CTP route): step 1/1.</text>
</comment>
<evidence type="ECO:0000256" key="1">
    <source>
        <dbReference type="ARBA" id="ARBA00001946"/>
    </source>
</evidence>
<evidence type="ECO:0000313" key="20">
    <source>
        <dbReference type="Proteomes" id="UP001057580"/>
    </source>
</evidence>
<feature type="domain" description="Riboflavin kinase" evidence="18">
    <location>
        <begin position="105"/>
        <end position="231"/>
    </location>
</feature>
<evidence type="ECO:0000256" key="11">
    <source>
        <dbReference type="ARBA" id="ARBA00022741"/>
    </source>
</evidence>
<dbReference type="GeneID" id="74943172"/>
<comment type="function">
    <text evidence="2">Catalyzes the CTP-dependent phosphorylation of riboflavin (vitamin B2) to form flavin mononucleotide (FMN).</text>
</comment>
<evidence type="ECO:0000256" key="4">
    <source>
        <dbReference type="ARBA" id="ARBA00006428"/>
    </source>
</evidence>
<dbReference type="Gene3D" id="2.40.30.30">
    <property type="entry name" value="Riboflavin kinase-like"/>
    <property type="match status" value="1"/>
</dbReference>
<evidence type="ECO:0000259" key="18">
    <source>
        <dbReference type="Pfam" id="PF01982"/>
    </source>
</evidence>
<dbReference type="EMBL" id="CP104003">
    <property type="protein sequence ID" value="UWM52886.1"/>
    <property type="molecule type" value="Genomic_DNA"/>
</dbReference>
<name>A0A9E7QZH0_9EURY</name>
<evidence type="ECO:0000256" key="8">
    <source>
        <dbReference type="ARBA" id="ARBA00022643"/>
    </source>
</evidence>
<dbReference type="KEGG" id="ssai:N0B31_12080"/>
<dbReference type="InterPro" id="IPR036390">
    <property type="entry name" value="WH_DNA-bd_sf"/>
</dbReference>
<dbReference type="InterPro" id="IPR039063">
    <property type="entry name" value="RibK_CTP-dep"/>
</dbReference>